<dbReference type="PROSITE" id="PS00018">
    <property type="entry name" value="EF_HAND_1"/>
    <property type="match status" value="1"/>
</dbReference>
<dbReference type="Pfam" id="PF04966">
    <property type="entry name" value="OprB"/>
    <property type="match status" value="1"/>
</dbReference>
<accession>A0A0G3WKE4</accession>
<dbReference type="PANTHER" id="PTHR37944:SF1">
    <property type="entry name" value="PORIN B"/>
    <property type="match status" value="1"/>
</dbReference>
<dbReference type="Gene3D" id="2.40.160.180">
    <property type="entry name" value="Carbohydrate-selective porin OprB"/>
    <property type="match status" value="1"/>
</dbReference>
<evidence type="ECO:0008006" key="5">
    <source>
        <dbReference type="Google" id="ProtNLM"/>
    </source>
</evidence>
<dbReference type="InterPro" id="IPR018247">
    <property type="entry name" value="EF_Hand_1_Ca_BS"/>
</dbReference>
<evidence type="ECO:0000256" key="2">
    <source>
        <dbReference type="RuleBase" id="RU363072"/>
    </source>
</evidence>
<gene>
    <name evidence="3" type="ORF">Epro_0973</name>
</gene>
<dbReference type="InterPro" id="IPR038673">
    <property type="entry name" value="OprB_sf"/>
</dbReference>
<dbReference type="OrthoDB" id="5755240at2"/>
<dbReference type="PANTHER" id="PTHR37944">
    <property type="entry name" value="PORIN B"/>
    <property type="match status" value="1"/>
</dbReference>
<dbReference type="EMBL" id="CP009498">
    <property type="protein sequence ID" value="AKL98352.1"/>
    <property type="molecule type" value="Genomic_DNA"/>
</dbReference>
<evidence type="ECO:0000313" key="3">
    <source>
        <dbReference type="EMBL" id="AKL98352.1"/>
    </source>
</evidence>
<dbReference type="AlphaFoldDB" id="A0A0G3WKE4"/>
<evidence type="ECO:0000256" key="1">
    <source>
        <dbReference type="ARBA" id="ARBA00008769"/>
    </source>
</evidence>
<protein>
    <recommendedName>
        <fullName evidence="5">Porin</fullName>
    </recommendedName>
</protein>
<feature type="signal peptide" evidence="2">
    <location>
        <begin position="1"/>
        <end position="21"/>
    </location>
</feature>
<dbReference type="InterPro" id="IPR007049">
    <property type="entry name" value="Carb-sel_porin_OprB"/>
</dbReference>
<organism evidence="3 4">
    <name type="scientific">Endomicrobium proavitum</name>
    <dbReference type="NCBI Taxonomy" id="1408281"/>
    <lineage>
        <taxon>Bacteria</taxon>
        <taxon>Pseudomonadati</taxon>
        <taxon>Elusimicrobiota</taxon>
        <taxon>Endomicrobiia</taxon>
        <taxon>Endomicrobiales</taxon>
        <taxon>Endomicrobiaceae</taxon>
        <taxon>Endomicrobium</taxon>
    </lineage>
</organism>
<sequence>MKRSIALIAAALLFGAGQLFAATVEEEVAQLKKEVAGLQAGGSQSVTGALGIVTEVGGTFIFQGSPKINDGSDRSKFNGSYSLDLGFGKEFSSGALAYLHITAGIGDGLNNYLQTYGAVNADADNDGHLSISELWYEQSFFDKKLTATFGKLNPAGYIDENEYANDETSQFLNSSFVNSAVLDFADNNVGFRATYSPADLIDVTYAYIATSDEVENFDSNGFNAVQINVKPVENGNYRIYAWLNNTKNLYGYKKIEDNGGLGAATENDIKAQKGYGFGFSADQKVSESFGVFARAGFKQSAAGEVEVDTTTSVIDSAEPSLSVAWSVGAQVSGSLWSRENDKAGIAVGQVYGSEDYKKYIDNNEKSGAQTQGELYYSFALSENFAITPSVQYFLNPAGGNTVDANGDEIKNAVVYGLRAQINF</sequence>
<keyword evidence="2" id="KW-0732">Signal</keyword>
<dbReference type="Proteomes" id="UP000035337">
    <property type="component" value="Chromosome"/>
</dbReference>
<feature type="chain" id="PRO_5007228153" description="Porin" evidence="2">
    <location>
        <begin position="22"/>
        <end position="423"/>
    </location>
</feature>
<dbReference type="KEGG" id="epo:Epro_0973"/>
<name>A0A0G3WKE4_9BACT</name>
<comment type="similarity">
    <text evidence="1 2">Belongs to the OprB family.</text>
</comment>
<reference evidence="3 4" key="1">
    <citation type="submission" date="2014-09" db="EMBL/GenBank/DDBJ databases">
        <title>Complete genome sequence of Endomicrobium proavitum.</title>
        <authorList>
            <person name="Zheng H."/>
        </authorList>
    </citation>
    <scope>NUCLEOTIDE SEQUENCE [LARGE SCALE GENOMIC DNA]</scope>
    <source>
        <strain evidence="3 4">Rsa215</strain>
    </source>
</reference>
<proteinExistence type="inferred from homology"/>
<evidence type="ECO:0000313" key="4">
    <source>
        <dbReference type="Proteomes" id="UP000035337"/>
    </source>
</evidence>
<dbReference type="InterPro" id="IPR052932">
    <property type="entry name" value="OprB_Porin"/>
</dbReference>
<dbReference type="RefSeq" id="WP_052570902.1">
    <property type="nucleotide sequence ID" value="NZ_CP009498.1"/>
</dbReference>
<dbReference type="GO" id="GO:0015288">
    <property type="term" value="F:porin activity"/>
    <property type="evidence" value="ECO:0007669"/>
    <property type="project" value="InterPro"/>
</dbReference>
<dbReference type="GO" id="GO:0016020">
    <property type="term" value="C:membrane"/>
    <property type="evidence" value="ECO:0007669"/>
    <property type="project" value="InterPro"/>
</dbReference>
<keyword evidence="4" id="KW-1185">Reference proteome</keyword>
<dbReference type="GO" id="GO:0008643">
    <property type="term" value="P:carbohydrate transport"/>
    <property type="evidence" value="ECO:0007669"/>
    <property type="project" value="InterPro"/>
</dbReference>